<feature type="compositionally biased region" description="Low complexity" evidence="1">
    <location>
        <begin position="14"/>
        <end position="29"/>
    </location>
</feature>
<protein>
    <submittedName>
        <fullName evidence="2">Uncharacterized protein</fullName>
    </submittedName>
</protein>
<accession>E9DT08</accession>
<dbReference type="OMA" id="HANVQQF"/>
<dbReference type="Proteomes" id="UP000002499">
    <property type="component" value="Unassembled WGS sequence"/>
</dbReference>
<feature type="compositionally biased region" description="Basic and acidic residues" evidence="1">
    <location>
        <begin position="149"/>
        <end position="158"/>
    </location>
</feature>
<dbReference type="eggNOG" id="ENOG502RPKN">
    <property type="taxonomic scope" value="Eukaryota"/>
</dbReference>
<dbReference type="EMBL" id="GL698472">
    <property type="protein sequence ID" value="EFY93107.1"/>
    <property type="molecule type" value="Genomic_DNA"/>
</dbReference>
<feature type="region of interest" description="Disordered" evidence="1">
    <location>
        <begin position="1"/>
        <end position="61"/>
    </location>
</feature>
<dbReference type="InParanoid" id="E9DT08"/>
<name>E9DT08_METAQ</name>
<dbReference type="OrthoDB" id="4588713at2759"/>
<gene>
    <name evidence="2" type="ORF">MAC_00890</name>
</gene>
<evidence type="ECO:0000313" key="3">
    <source>
        <dbReference type="Proteomes" id="UP000002499"/>
    </source>
</evidence>
<feature type="region of interest" description="Disordered" evidence="1">
    <location>
        <begin position="525"/>
        <end position="609"/>
    </location>
</feature>
<feature type="region of interest" description="Disordered" evidence="1">
    <location>
        <begin position="490"/>
        <end position="510"/>
    </location>
</feature>
<feature type="compositionally biased region" description="Low complexity" evidence="1">
    <location>
        <begin position="210"/>
        <end position="230"/>
    </location>
</feature>
<evidence type="ECO:0000256" key="1">
    <source>
        <dbReference type="SAM" id="MobiDB-lite"/>
    </source>
</evidence>
<feature type="compositionally biased region" description="Polar residues" evidence="1">
    <location>
        <begin position="30"/>
        <end position="45"/>
    </location>
</feature>
<dbReference type="HOGENOM" id="CLU_454146_0_0_1"/>
<sequence>MDAAPLSDTESTFSPAVVDSAVASSSPQPTYTTAGTIYKPSSSQPLQPPTRRGRLPKWSDGGIHSKLALFPKSSLPGMSMKALGGRPNSALQQYTPLQQNNHRAVSPFSEPDHLVAKMPIETPRIRLGNTPKALSAPTMSENCSQEKAAATEDGEHCSLDGSDDDSEDSDAKITLLMNMPVKSLYNLASYQNPSQKYAQRALQRGTKSRPLTLGSSSMGSTTSTSPPTLSAFNPPSSSNEIGGPSNLGHQGPTDIFGFRRVELDAASRVDDIWDARIGTPTPAFPNPPRINFTVSEVPNSVGNSSPANGTLLPLTAGPPGQRQYRPVAVESTFRPFASAGPSSLPTSNPADEDTLQIANRVLLEAGIEDVSLDSLGSLFAENLNSTPSSYPTWDGGAGDTEPQGPILPTGPVYEDEMQDQFRDITGPMERMKVWDPNERLIQTRSWRDPSPEVRALYKPGTDRLTEEALAARNNKVEKWWFSGVDNIHNRTRPKNRPERIPLPQSLPRADQDFGVIGDRRLRTPMRLSEKASVEDASVEETTERKTAQTTEKTTQETTREFITEEMTEETHGTTQETTEITTSENDRVTVGEAQRSQGGEGPTTDSMIH</sequence>
<feature type="region of interest" description="Disordered" evidence="1">
    <location>
        <begin position="196"/>
        <end position="253"/>
    </location>
</feature>
<feature type="region of interest" description="Disordered" evidence="1">
    <location>
        <begin position="131"/>
        <end position="169"/>
    </location>
</feature>
<feature type="compositionally biased region" description="Low complexity" evidence="1">
    <location>
        <begin position="572"/>
        <end position="583"/>
    </location>
</feature>
<feature type="compositionally biased region" description="Polar residues" evidence="1">
    <location>
        <begin position="231"/>
        <end position="240"/>
    </location>
</feature>
<proteinExistence type="predicted"/>
<dbReference type="AlphaFoldDB" id="E9DT08"/>
<feature type="compositionally biased region" description="Basic and acidic residues" evidence="1">
    <location>
        <begin position="553"/>
        <end position="562"/>
    </location>
</feature>
<organism evidence="3">
    <name type="scientific">Metarhizium acridum (strain CQMa 102)</name>
    <dbReference type="NCBI Taxonomy" id="655827"/>
    <lineage>
        <taxon>Eukaryota</taxon>
        <taxon>Fungi</taxon>
        <taxon>Dikarya</taxon>
        <taxon>Ascomycota</taxon>
        <taxon>Pezizomycotina</taxon>
        <taxon>Sordariomycetes</taxon>
        <taxon>Hypocreomycetidae</taxon>
        <taxon>Hypocreales</taxon>
        <taxon>Clavicipitaceae</taxon>
        <taxon>Metarhizium</taxon>
    </lineage>
</organism>
<reference evidence="2 3" key="1">
    <citation type="journal article" date="2011" name="PLoS Genet.">
        <title>Genome sequencing and comparative transcriptomics of the model entomopathogenic fungi Metarhizium anisopliae and M. acridum.</title>
        <authorList>
            <person name="Gao Q."/>
            <person name="Jin K."/>
            <person name="Ying S.H."/>
            <person name="Zhang Y."/>
            <person name="Xiao G."/>
            <person name="Shang Y."/>
            <person name="Duan Z."/>
            <person name="Hu X."/>
            <person name="Xie X.Q."/>
            <person name="Zhou G."/>
            <person name="Peng G."/>
            <person name="Luo Z."/>
            <person name="Huang W."/>
            <person name="Wang B."/>
            <person name="Fang W."/>
            <person name="Wang S."/>
            <person name="Zhong Y."/>
            <person name="Ma L.J."/>
            <person name="St Leger R.J."/>
            <person name="Zhao G.P."/>
            <person name="Pei Y."/>
            <person name="Feng M.G."/>
            <person name="Xia Y."/>
            <person name="Wang C."/>
        </authorList>
    </citation>
    <scope>NUCLEOTIDE SEQUENCE [LARGE SCALE GENOMIC DNA]</scope>
    <source>
        <strain evidence="2 3">CQMa 102</strain>
    </source>
</reference>
<keyword evidence="3" id="KW-1185">Reference proteome</keyword>
<evidence type="ECO:0000313" key="2">
    <source>
        <dbReference type="EMBL" id="EFY93107.1"/>
    </source>
</evidence>